<dbReference type="EMBL" id="MAXA01000212">
    <property type="protein sequence ID" value="OHV28512.1"/>
    <property type="molecule type" value="Genomic_DNA"/>
</dbReference>
<evidence type="ECO:0000256" key="1">
    <source>
        <dbReference type="SAM" id="Phobius"/>
    </source>
</evidence>
<reference evidence="3" key="1">
    <citation type="submission" date="2016-07" db="EMBL/GenBank/DDBJ databases">
        <title>Frankia sp. NRRL B-16219 Genome sequencing.</title>
        <authorList>
            <person name="Ghodhbane-Gtari F."/>
            <person name="Swanson E."/>
            <person name="Gueddou A."/>
            <person name="Louati M."/>
            <person name="Nouioui I."/>
            <person name="Hezbri K."/>
            <person name="Abebe-Akele F."/>
            <person name="Simpson S."/>
            <person name="Morris K."/>
            <person name="Thomas K."/>
            <person name="Gtari M."/>
            <person name="Tisa L.S."/>
        </authorList>
    </citation>
    <scope>NUCLEOTIDE SEQUENCE [LARGE SCALE GENOMIC DNA]</scope>
    <source>
        <strain evidence="3">NRRL B-16219</strain>
    </source>
</reference>
<keyword evidence="1" id="KW-1133">Transmembrane helix</keyword>
<name>A0A1S1Q5X0_9ACTN</name>
<dbReference type="Proteomes" id="UP000179769">
    <property type="component" value="Unassembled WGS sequence"/>
</dbReference>
<proteinExistence type="predicted"/>
<comment type="caution">
    <text evidence="2">The sequence shown here is derived from an EMBL/GenBank/DDBJ whole genome shotgun (WGS) entry which is preliminary data.</text>
</comment>
<feature type="transmembrane region" description="Helical" evidence="1">
    <location>
        <begin position="51"/>
        <end position="72"/>
    </location>
</feature>
<dbReference type="AlphaFoldDB" id="A0A1S1Q5X0"/>
<gene>
    <name evidence="2" type="ORF">BBK14_17900</name>
</gene>
<accession>A0A1S1Q5X0</accession>
<keyword evidence="3" id="KW-1185">Reference proteome</keyword>
<sequence length="181" mass="19058">MDDAVTKAATRYRRSRCLAGIGIGALLLTPGWALAAATIARHLTGTHPGTPWTAAAIVLAAAGTLGYAAIFGSRSGAQIRERLPYDRVDDLAYHYLRVRQEAAAGGATAPPPELLAAAGRAARRLSVTCPHSASRLKAAMLAQRYFDNAAGARTPGRRHGALDLAETLETTHRLLASLRPV</sequence>
<evidence type="ECO:0000313" key="3">
    <source>
        <dbReference type="Proteomes" id="UP000179769"/>
    </source>
</evidence>
<evidence type="ECO:0000313" key="2">
    <source>
        <dbReference type="EMBL" id="OHV28512.1"/>
    </source>
</evidence>
<keyword evidence="1" id="KW-0472">Membrane</keyword>
<keyword evidence="1" id="KW-0812">Transmembrane</keyword>
<protein>
    <submittedName>
        <fullName evidence="2">Uncharacterized protein</fullName>
    </submittedName>
</protein>
<organism evidence="2 3">
    <name type="scientific">Parafrankia soli</name>
    <dbReference type="NCBI Taxonomy" id="2599596"/>
    <lineage>
        <taxon>Bacteria</taxon>
        <taxon>Bacillati</taxon>
        <taxon>Actinomycetota</taxon>
        <taxon>Actinomycetes</taxon>
        <taxon>Frankiales</taxon>
        <taxon>Frankiaceae</taxon>
        <taxon>Parafrankia</taxon>
    </lineage>
</organism>